<comment type="function">
    <text evidence="7">Plays a role in the transport of magnesium and cobalt ions.</text>
</comment>
<keyword evidence="2" id="KW-0813">Transport</keyword>
<dbReference type="EMBL" id="JADINH010000037">
    <property type="protein sequence ID" value="MBO8415177.1"/>
    <property type="molecule type" value="Genomic_DNA"/>
</dbReference>
<dbReference type="Pfam" id="PF00571">
    <property type="entry name" value="CBS"/>
    <property type="match status" value="2"/>
</dbReference>
<accession>A0A9D9GNE9</accession>
<dbReference type="Gene3D" id="3.10.580.10">
    <property type="entry name" value="CBS-domain"/>
    <property type="match status" value="1"/>
</dbReference>
<dbReference type="FunFam" id="3.10.580.10:FF:000002">
    <property type="entry name" value="Magnesium/cobalt efflux protein CorC"/>
    <property type="match status" value="1"/>
</dbReference>
<comment type="similarity">
    <text evidence="1">Belongs to the UPF0053 family.</text>
</comment>
<feature type="domain" description="CBS" evidence="10">
    <location>
        <begin position="132"/>
        <end position="189"/>
    </location>
</feature>
<dbReference type="PROSITE" id="PS51371">
    <property type="entry name" value="CBS"/>
    <property type="match status" value="2"/>
</dbReference>
<evidence type="ECO:0000256" key="5">
    <source>
        <dbReference type="ARBA" id="ARBA00023122"/>
    </source>
</evidence>
<keyword evidence="6" id="KW-0170">Cobalt</keyword>
<dbReference type="InterPro" id="IPR044751">
    <property type="entry name" value="Ion_transp-like_CBS"/>
</dbReference>
<dbReference type="InterPro" id="IPR005170">
    <property type="entry name" value="Transptr-assoc_dom"/>
</dbReference>
<dbReference type="Proteomes" id="UP000823631">
    <property type="component" value="Unassembled WGS sequence"/>
</dbReference>
<keyword evidence="5 9" id="KW-0129">CBS domain</keyword>
<evidence type="ECO:0000256" key="2">
    <source>
        <dbReference type="ARBA" id="ARBA00022448"/>
    </source>
</evidence>
<dbReference type="CDD" id="cd04590">
    <property type="entry name" value="CBS_pair_CorC_HlyC_assoc"/>
    <property type="match status" value="1"/>
</dbReference>
<dbReference type="AlphaFoldDB" id="A0A9D9GNE9"/>
<dbReference type="SUPFAM" id="SSF56176">
    <property type="entry name" value="FAD-binding/transporter-associated domain-like"/>
    <property type="match status" value="1"/>
</dbReference>
<dbReference type="InterPro" id="IPR054115">
    <property type="entry name" value="CorC_N"/>
</dbReference>
<comment type="caution">
    <text evidence="11">The sequence shown here is derived from an EMBL/GenBank/DDBJ whole genome shotgun (WGS) entry which is preliminary data.</text>
</comment>
<dbReference type="Pfam" id="PF03471">
    <property type="entry name" value="CorC_HlyC"/>
    <property type="match status" value="1"/>
</dbReference>
<gene>
    <name evidence="11" type="ORF">IAB19_02215</name>
</gene>
<dbReference type="InterPro" id="IPR036318">
    <property type="entry name" value="FAD-bd_PCMH-like_sf"/>
</dbReference>
<evidence type="ECO:0000256" key="1">
    <source>
        <dbReference type="ARBA" id="ARBA00006337"/>
    </source>
</evidence>
<reference evidence="11" key="2">
    <citation type="journal article" date="2021" name="PeerJ">
        <title>Extensive microbial diversity within the chicken gut microbiome revealed by metagenomics and culture.</title>
        <authorList>
            <person name="Gilroy R."/>
            <person name="Ravi A."/>
            <person name="Getino M."/>
            <person name="Pursley I."/>
            <person name="Horton D.L."/>
            <person name="Alikhan N.F."/>
            <person name="Baker D."/>
            <person name="Gharbi K."/>
            <person name="Hall N."/>
            <person name="Watson M."/>
            <person name="Adriaenssens E.M."/>
            <person name="Foster-Nyarko E."/>
            <person name="Jarju S."/>
            <person name="Secka A."/>
            <person name="Antonio M."/>
            <person name="Oren A."/>
            <person name="Chaudhuri R.R."/>
            <person name="La Ragione R."/>
            <person name="Hildebrand F."/>
            <person name="Pallen M.J."/>
        </authorList>
    </citation>
    <scope>NUCLEOTIDE SEQUENCE</scope>
    <source>
        <strain evidence="11">17213</strain>
    </source>
</reference>
<proteinExistence type="inferred from homology"/>
<dbReference type="InterPro" id="IPR000644">
    <property type="entry name" value="CBS_dom"/>
</dbReference>
<name>A0A9D9GNE9_9GAMM</name>
<dbReference type="SMART" id="SM00116">
    <property type="entry name" value="CBS"/>
    <property type="match status" value="2"/>
</dbReference>
<dbReference type="SMART" id="SM01091">
    <property type="entry name" value="CorC_HlyC"/>
    <property type="match status" value="1"/>
</dbReference>
<evidence type="ECO:0000313" key="12">
    <source>
        <dbReference type="Proteomes" id="UP000823631"/>
    </source>
</evidence>
<evidence type="ECO:0000313" key="11">
    <source>
        <dbReference type="EMBL" id="MBO8415177.1"/>
    </source>
</evidence>
<keyword evidence="4" id="KW-0460">Magnesium</keyword>
<evidence type="ECO:0000256" key="8">
    <source>
        <dbReference type="ARBA" id="ARBA00040729"/>
    </source>
</evidence>
<dbReference type="Gene3D" id="3.30.465.10">
    <property type="match status" value="1"/>
</dbReference>
<protein>
    <recommendedName>
        <fullName evidence="8">Magnesium and cobalt efflux protein CorC</fullName>
    </recommendedName>
</protein>
<dbReference type="GO" id="GO:0005886">
    <property type="term" value="C:plasma membrane"/>
    <property type="evidence" value="ECO:0007669"/>
    <property type="project" value="TreeGrafter"/>
</dbReference>
<dbReference type="InterPro" id="IPR046342">
    <property type="entry name" value="CBS_dom_sf"/>
</dbReference>
<dbReference type="PANTHER" id="PTHR22777">
    <property type="entry name" value="HEMOLYSIN-RELATED"/>
    <property type="match status" value="1"/>
</dbReference>
<reference evidence="11" key="1">
    <citation type="submission" date="2020-10" db="EMBL/GenBank/DDBJ databases">
        <authorList>
            <person name="Gilroy R."/>
        </authorList>
    </citation>
    <scope>NUCLEOTIDE SEQUENCE</scope>
    <source>
        <strain evidence="11">17213</strain>
    </source>
</reference>
<evidence type="ECO:0000256" key="7">
    <source>
        <dbReference type="ARBA" id="ARBA00037273"/>
    </source>
</evidence>
<dbReference type="SUPFAM" id="SSF54631">
    <property type="entry name" value="CBS-domain pair"/>
    <property type="match status" value="1"/>
</dbReference>
<keyword evidence="3" id="KW-0677">Repeat</keyword>
<feature type="domain" description="CBS" evidence="10">
    <location>
        <begin position="66"/>
        <end position="127"/>
    </location>
</feature>
<dbReference type="InterPro" id="IPR016169">
    <property type="entry name" value="FAD-bd_PCMH_sub2"/>
</dbReference>
<evidence type="ECO:0000256" key="9">
    <source>
        <dbReference type="PROSITE-ProRule" id="PRU00703"/>
    </source>
</evidence>
<evidence type="ECO:0000259" key="10">
    <source>
        <dbReference type="PROSITE" id="PS51371"/>
    </source>
</evidence>
<evidence type="ECO:0000256" key="4">
    <source>
        <dbReference type="ARBA" id="ARBA00022842"/>
    </source>
</evidence>
<dbReference type="GO" id="GO:0050660">
    <property type="term" value="F:flavin adenine dinucleotide binding"/>
    <property type="evidence" value="ECO:0007669"/>
    <property type="project" value="InterPro"/>
</dbReference>
<dbReference type="PANTHER" id="PTHR22777:SF27">
    <property type="entry name" value="MAGNESIUM AND COBALT EFFLUX PROTEIN CORC"/>
    <property type="match status" value="1"/>
</dbReference>
<evidence type="ECO:0000256" key="6">
    <source>
        <dbReference type="ARBA" id="ARBA00023285"/>
    </source>
</evidence>
<dbReference type="Pfam" id="PF21917">
    <property type="entry name" value="NMB0537_N"/>
    <property type="match status" value="1"/>
</dbReference>
<evidence type="ECO:0000256" key="3">
    <source>
        <dbReference type="ARBA" id="ARBA00022737"/>
    </source>
</evidence>
<organism evidence="11 12">
    <name type="scientific">Candidatus Avisuccinivibrio stercorigallinarum</name>
    <dbReference type="NCBI Taxonomy" id="2840704"/>
    <lineage>
        <taxon>Bacteria</taxon>
        <taxon>Pseudomonadati</taxon>
        <taxon>Pseudomonadota</taxon>
        <taxon>Gammaproteobacteria</taxon>
        <taxon>Aeromonadales</taxon>
        <taxon>Succinivibrionaceae</taxon>
        <taxon>Succinivibrionaceae incertae sedis</taxon>
        <taxon>Candidatus Avisuccinivibrio</taxon>
    </lineage>
</organism>
<sequence>MAFTERSEKEKESLLKRIWHGMRPNTRSELAEVIKEAGERDIIDEDTEDMIRGVFDISTLRIGDIMIPRSQMITIDKKTSLIDAVKLIDEHGHSRYPVSSEDRDHIIGILNAKDLLPYAAGVKPAPESLENILRPCVFVPESKRVDSMLTQFQENHLHIAVVIDEFGGVCGLVTIEDILELIVGDISDEYDEEEKKSQNIVKAQDKDCYLIKGLTEIEEFNEYFKTSLPDVDVDTIAGLVIHVIGHLPHKDETVKIGRFTFKVMTATRRQVHLLQLTVGPEPEDEEEAE</sequence>